<dbReference type="Proteomes" id="UP001519667">
    <property type="component" value="Unassembled WGS sequence"/>
</dbReference>
<evidence type="ECO:0000256" key="2">
    <source>
        <dbReference type="ARBA" id="ARBA00022729"/>
    </source>
</evidence>
<reference evidence="5 6" key="1">
    <citation type="submission" date="2021-04" db="EMBL/GenBank/DDBJ databases">
        <title>Pseudomonas boanensis sp. nov., a bacterium isolated from river water used for household purposes in Boane District, Mozambique.</title>
        <authorList>
            <person name="Nicklasson M."/>
            <person name="Martin-Rodriguez A.J."/>
            <person name="Thorell K."/>
            <person name="Neves L."/>
            <person name="Mussagy A."/>
            <person name="Rydberg H.A."/>
            <person name="Hernroth B."/>
            <person name="Svensson-Stadler L."/>
            <person name="Sjoling A."/>
        </authorList>
    </citation>
    <scope>NUCLEOTIDE SEQUENCE [LARGE SCALE GENOMIC DNA]</scope>
    <source>
        <strain evidence="5 6">DB1</strain>
    </source>
</reference>
<dbReference type="Gene3D" id="3.40.190.10">
    <property type="entry name" value="Periplasmic binding protein-like II"/>
    <property type="match status" value="2"/>
</dbReference>
<comment type="similarity">
    <text evidence="1">Belongs to the bacterial solute-binding protein 3 family.</text>
</comment>
<dbReference type="SMART" id="SM00062">
    <property type="entry name" value="PBPb"/>
    <property type="match status" value="1"/>
</dbReference>
<evidence type="ECO:0000313" key="5">
    <source>
        <dbReference type="EMBL" id="MBT8766285.1"/>
    </source>
</evidence>
<feature type="chain" id="PRO_5046229213" evidence="3">
    <location>
        <begin position="26"/>
        <end position="261"/>
    </location>
</feature>
<protein>
    <submittedName>
        <fullName evidence="5">Transporter substrate-binding domain-containing protein</fullName>
    </submittedName>
</protein>
<evidence type="ECO:0000256" key="3">
    <source>
        <dbReference type="SAM" id="SignalP"/>
    </source>
</evidence>
<dbReference type="PANTHER" id="PTHR35936">
    <property type="entry name" value="MEMBRANE-BOUND LYTIC MUREIN TRANSGLYCOSYLASE F"/>
    <property type="match status" value="1"/>
</dbReference>
<evidence type="ECO:0000313" key="6">
    <source>
        <dbReference type="Proteomes" id="UP001519667"/>
    </source>
</evidence>
<dbReference type="Pfam" id="PF00497">
    <property type="entry name" value="SBP_bac_3"/>
    <property type="match status" value="1"/>
</dbReference>
<dbReference type="SUPFAM" id="SSF53850">
    <property type="entry name" value="Periplasmic binding protein-like II"/>
    <property type="match status" value="1"/>
</dbReference>
<name>A0ABS5XF27_9GAMM</name>
<dbReference type="InterPro" id="IPR001638">
    <property type="entry name" value="Solute-binding_3/MltF_N"/>
</dbReference>
<evidence type="ECO:0000259" key="4">
    <source>
        <dbReference type="SMART" id="SM00062"/>
    </source>
</evidence>
<accession>A0ABS5XF27</accession>
<dbReference type="EMBL" id="JAGTIS010000003">
    <property type="protein sequence ID" value="MBT8766285.1"/>
    <property type="molecule type" value="Genomic_DNA"/>
</dbReference>
<comment type="caution">
    <text evidence="5">The sequence shown here is derived from an EMBL/GenBank/DDBJ whole genome shotgun (WGS) entry which is preliminary data.</text>
</comment>
<sequence length="261" mass="27981">MKKSGLAGWMAGAVMLMAGAAGAQAETLKFAMAAEPYPPFSVKQPDGQWVGFEPDLIRKLCADMQAQCEIEEVAWDGIIPALLAKKVDVIFNSMSITEEREKQISFSRAYYDSPAVIVAPKALNFSLSPGALKGKAVGVQIATNNANYLKKHYEGIADVRYYDTQDSVNADLVAGRIDVMLADGLAVTTFVKSADAQAAGIEIVGEVPHDPIFGRGMGAGLRKEDQALKAKLDDAIGKLLASEDYKTISAKYFDVSVAPKQ</sequence>
<gene>
    <name evidence="5" type="ORF">J7302_09090</name>
</gene>
<evidence type="ECO:0000256" key="1">
    <source>
        <dbReference type="ARBA" id="ARBA00010333"/>
    </source>
</evidence>
<feature type="domain" description="Solute-binding protein family 3/N-terminal" evidence="4">
    <location>
        <begin position="27"/>
        <end position="256"/>
    </location>
</feature>
<feature type="signal peptide" evidence="3">
    <location>
        <begin position="1"/>
        <end position="25"/>
    </location>
</feature>
<keyword evidence="2 3" id="KW-0732">Signal</keyword>
<dbReference type="PANTHER" id="PTHR35936:SF17">
    <property type="entry name" value="ARGININE-BINDING EXTRACELLULAR PROTEIN ARTP"/>
    <property type="match status" value="1"/>
</dbReference>
<keyword evidence="6" id="KW-1185">Reference proteome</keyword>
<dbReference type="RefSeq" id="WP_215372928.1">
    <property type="nucleotide sequence ID" value="NZ_CP113889.1"/>
</dbReference>
<organism evidence="5 6">
    <name type="scientific">Metapseudomonas boanensis</name>
    <dbReference type="NCBI Taxonomy" id="2822138"/>
    <lineage>
        <taxon>Bacteria</taxon>
        <taxon>Pseudomonadati</taxon>
        <taxon>Pseudomonadota</taxon>
        <taxon>Gammaproteobacteria</taxon>
        <taxon>Pseudomonadales</taxon>
        <taxon>Pseudomonadaceae</taxon>
        <taxon>Metapseudomonas</taxon>
    </lineage>
</organism>
<proteinExistence type="inferred from homology"/>